<keyword evidence="3 5" id="KW-1133">Transmembrane helix</keyword>
<gene>
    <name evidence="7" type="ORF">LTR84_004426</name>
</gene>
<feature type="transmembrane region" description="Helical" evidence="5">
    <location>
        <begin position="222"/>
        <end position="244"/>
    </location>
</feature>
<dbReference type="InterPro" id="IPR032805">
    <property type="entry name" value="Wax_synthase_dom"/>
</dbReference>
<organism evidence="7 8">
    <name type="scientific">Exophiala bonariae</name>
    <dbReference type="NCBI Taxonomy" id="1690606"/>
    <lineage>
        <taxon>Eukaryota</taxon>
        <taxon>Fungi</taxon>
        <taxon>Dikarya</taxon>
        <taxon>Ascomycota</taxon>
        <taxon>Pezizomycotina</taxon>
        <taxon>Eurotiomycetes</taxon>
        <taxon>Chaetothyriomycetidae</taxon>
        <taxon>Chaetothyriales</taxon>
        <taxon>Herpotrichiellaceae</taxon>
        <taxon>Exophiala</taxon>
    </lineage>
</organism>
<accession>A0AAV9N841</accession>
<sequence length="425" mass="48444">MFTFAPLVPIFSWVLLIATTGVLLTTPLQYRLYGFPALLILVTISFRTIHHLTAVPGLPDLWGLVAPITFIHCTSLLYLKKWTLRVNEDSRNETQSRNDPWLHRDLWIRMYRAASNPRFIRIPYKHIILGEQGIGTQVKSTATHRKFSTARIGRLLVKIGILFLLNDPATIRMFGGISINDLTPAKASILRRLLHPIISRSVAAPVSAREVMLRLWFTVTALWTPVILLDALHAAIAIFFIYIVRVDTPEDWPDLFGSPSEAYTIGRFWMSVWHRLHLSGYSDVSNYLIAMLPRSVSRNAVIKRLFVTFSLFLISALIHQLTEWQLHSTYGDYADLRFFSMNAVGVSLEYALLRCTRTSATSEGGNLRIAGRREKLQVALVRVIGYVWVVGFFVWAIPKCYYQRAYHAAVQQARHANHEILVSLS</sequence>
<evidence type="ECO:0000256" key="4">
    <source>
        <dbReference type="ARBA" id="ARBA00023136"/>
    </source>
</evidence>
<proteinExistence type="predicted"/>
<dbReference type="RefSeq" id="XP_064704542.1">
    <property type="nucleotide sequence ID" value="XM_064848003.1"/>
</dbReference>
<keyword evidence="8" id="KW-1185">Reference proteome</keyword>
<evidence type="ECO:0000259" key="6">
    <source>
        <dbReference type="Pfam" id="PF13813"/>
    </source>
</evidence>
<evidence type="ECO:0000256" key="2">
    <source>
        <dbReference type="ARBA" id="ARBA00022692"/>
    </source>
</evidence>
<dbReference type="Proteomes" id="UP001358417">
    <property type="component" value="Unassembled WGS sequence"/>
</dbReference>
<feature type="transmembrane region" description="Helical" evidence="5">
    <location>
        <begin position="301"/>
        <end position="318"/>
    </location>
</feature>
<keyword evidence="2 5" id="KW-0812">Transmembrane</keyword>
<dbReference type="AlphaFoldDB" id="A0AAV9N841"/>
<name>A0AAV9N841_9EURO</name>
<feature type="transmembrane region" description="Helical" evidence="5">
    <location>
        <begin position="32"/>
        <end position="49"/>
    </location>
</feature>
<dbReference type="GO" id="GO:0016020">
    <property type="term" value="C:membrane"/>
    <property type="evidence" value="ECO:0007669"/>
    <property type="project" value="UniProtKB-SubCell"/>
</dbReference>
<protein>
    <recommendedName>
        <fullName evidence="6">Wax synthase domain-containing protein</fullName>
    </recommendedName>
</protein>
<feature type="transmembrane region" description="Helical" evidence="5">
    <location>
        <begin position="376"/>
        <end position="397"/>
    </location>
</feature>
<evidence type="ECO:0000256" key="1">
    <source>
        <dbReference type="ARBA" id="ARBA00004141"/>
    </source>
</evidence>
<evidence type="ECO:0000313" key="8">
    <source>
        <dbReference type="Proteomes" id="UP001358417"/>
    </source>
</evidence>
<dbReference type="EMBL" id="JAVRRD010000019">
    <property type="protein sequence ID" value="KAK5049497.1"/>
    <property type="molecule type" value="Genomic_DNA"/>
</dbReference>
<evidence type="ECO:0000313" key="7">
    <source>
        <dbReference type="EMBL" id="KAK5049497.1"/>
    </source>
</evidence>
<feature type="domain" description="Wax synthase" evidence="6">
    <location>
        <begin position="252"/>
        <end position="339"/>
    </location>
</feature>
<comment type="caution">
    <text evidence="7">The sequence shown here is derived from an EMBL/GenBank/DDBJ whole genome shotgun (WGS) entry which is preliminary data.</text>
</comment>
<comment type="subcellular location">
    <subcellularLocation>
        <location evidence="1">Membrane</location>
        <topology evidence="1">Multi-pass membrane protein</topology>
    </subcellularLocation>
</comment>
<reference evidence="7 8" key="1">
    <citation type="submission" date="2023-08" db="EMBL/GenBank/DDBJ databases">
        <title>Black Yeasts Isolated from many extreme environments.</title>
        <authorList>
            <person name="Coleine C."/>
            <person name="Stajich J.E."/>
            <person name="Selbmann L."/>
        </authorList>
    </citation>
    <scope>NUCLEOTIDE SEQUENCE [LARGE SCALE GENOMIC DNA]</scope>
    <source>
        <strain evidence="7 8">CCFEE 5792</strain>
    </source>
</reference>
<feature type="transmembrane region" description="Helical" evidence="5">
    <location>
        <begin position="61"/>
        <end position="79"/>
    </location>
</feature>
<evidence type="ECO:0000256" key="3">
    <source>
        <dbReference type="ARBA" id="ARBA00022989"/>
    </source>
</evidence>
<feature type="transmembrane region" description="Helical" evidence="5">
    <location>
        <begin position="155"/>
        <end position="174"/>
    </location>
</feature>
<keyword evidence="4 5" id="KW-0472">Membrane</keyword>
<feature type="transmembrane region" description="Helical" evidence="5">
    <location>
        <begin position="6"/>
        <end position="25"/>
    </location>
</feature>
<dbReference type="GeneID" id="89972604"/>
<evidence type="ECO:0000256" key="5">
    <source>
        <dbReference type="SAM" id="Phobius"/>
    </source>
</evidence>
<dbReference type="Pfam" id="PF13813">
    <property type="entry name" value="MBOAT_2"/>
    <property type="match status" value="1"/>
</dbReference>